<dbReference type="SUPFAM" id="SSF64288">
    <property type="entry name" value="Chorismate lyase-like"/>
    <property type="match status" value="1"/>
</dbReference>
<organism evidence="5 6">
    <name type="scientific">Mycolicibacterium mucogenicum</name>
    <name type="common">Mycobacterium mucogenicum</name>
    <dbReference type="NCBI Taxonomy" id="56689"/>
    <lineage>
        <taxon>Bacteria</taxon>
        <taxon>Bacillati</taxon>
        <taxon>Actinomycetota</taxon>
        <taxon>Actinomycetes</taxon>
        <taxon>Mycobacteriales</taxon>
        <taxon>Mycobacteriaceae</taxon>
        <taxon>Mycolicibacterium</taxon>
    </lineage>
</organism>
<accession>A0A1A0MQV4</accession>
<dbReference type="PRINTS" id="PR00035">
    <property type="entry name" value="HTHGNTR"/>
</dbReference>
<name>A0A1A0MQV4_MYCMU</name>
<proteinExistence type="predicted"/>
<dbReference type="Gene3D" id="1.10.10.10">
    <property type="entry name" value="Winged helix-like DNA-binding domain superfamily/Winged helix DNA-binding domain"/>
    <property type="match status" value="1"/>
</dbReference>
<feature type="domain" description="HTH gntR-type" evidence="4">
    <location>
        <begin position="12"/>
        <end position="80"/>
    </location>
</feature>
<comment type="caution">
    <text evidence="5">The sequence shown here is derived from an EMBL/GenBank/DDBJ whole genome shotgun (WGS) entry which is preliminary data.</text>
</comment>
<keyword evidence="3" id="KW-0804">Transcription</keyword>
<dbReference type="SMART" id="SM00345">
    <property type="entry name" value="HTH_GNTR"/>
    <property type="match status" value="1"/>
</dbReference>
<dbReference type="CDD" id="cd07377">
    <property type="entry name" value="WHTH_GntR"/>
    <property type="match status" value="1"/>
</dbReference>
<evidence type="ECO:0000313" key="6">
    <source>
        <dbReference type="Proteomes" id="UP000093962"/>
    </source>
</evidence>
<dbReference type="InterPro" id="IPR000524">
    <property type="entry name" value="Tscrpt_reg_HTH_GntR"/>
</dbReference>
<dbReference type="Proteomes" id="UP000093962">
    <property type="component" value="Unassembled WGS sequence"/>
</dbReference>
<dbReference type="GO" id="GO:0045892">
    <property type="term" value="P:negative regulation of DNA-templated transcription"/>
    <property type="evidence" value="ECO:0007669"/>
    <property type="project" value="TreeGrafter"/>
</dbReference>
<dbReference type="SUPFAM" id="SSF46785">
    <property type="entry name" value="Winged helix' DNA-binding domain"/>
    <property type="match status" value="1"/>
</dbReference>
<dbReference type="PANTHER" id="PTHR44846">
    <property type="entry name" value="MANNOSYL-D-GLYCERATE TRANSPORT/METABOLISM SYSTEM REPRESSOR MNGR-RELATED"/>
    <property type="match status" value="1"/>
</dbReference>
<dbReference type="PROSITE" id="PS50949">
    <property type="entry name" value="HTH_GNTR"/>
    <property type="match status" value="1"/>
</dbReference>
<dbReference type="InterPro" id="IPR028978">
    <property type="entry name" value="Chorismate_lyase_/UTRA_dom_sf"/>
</dbReference>
<evidence type="ECO:0000256" key="3">
    <source>
        <dbReference type="ARBA" id="ARBA00023163"/>
    </source>
</evidence>
<dbReference type="Pfam" id="PF07702">
    <property type="entry name" value="UTRA"/>
    <property type="match status" value="1"/>
</dbReference>
<dbReference type="RefSeq" id="WP_064858789.1">
    <property type="nucleotide sequence ID" value="NZ_LZSF01000119.1"/>
</dbReference>
<reference evidence="5 6" key="1">
    <citation type="submission" date="2016-06" db="EMBL/GenBank/DDBJ databases">
        <authorList>
            <person name="Kjaerup R.B."/>
            <person name="Dalgaard T.S."/>
            <person name="Juul-Madsen H.R."/>
        </authorList>
    </citation>
    <scope>NUCLEOTIDE SEQUENCE [LARGE SCALE GENOMIC DNA]</scope>
    <source>
        <strain evidence="5 6">1199456.5</strain>
    </source>
</reference>
<sequence>MADAERTPQGDSTASRQVEAALRAAIESGDLGPGDKLPSERQLAVTYDVARNTAREAVRQLAKSGLVTAEHGRGVFVRSAPRLMRFGQRRYSRKLREETGLSPFHAEVRAQDRVPNAFLANIERVVPPKAIAERLQISGDTKSAVRRENWYFADSEPMQIGITYIPWDIAKGSVLARNDELGVGDLYARFEDKGHLITYTREEVTARMPTPEEARGLMMPEGVPVLVVLHTGLDQEKRPFEITEFIMRADYTGLDYTMKVDE</sequence>
<evidence type="ECO:0000256" key="1">
    <source>
        <dbReference type="ARBA" id="ARBA00023015"/>
    </source>
</evidence>
<protein>
    <submittedName>
        <fullName evidence="5">GntR family transcriptional regulator</fullName>
    </submittedName>
</protein>
<evidence type="ECO:0000259" key="4">
    <source>
        <dbReference type="PROSITE" id="PS50949"/>
    </source>
</evidence>
<keyword evidence="1" id="KW-0805">Transcription regulation</keyword>
<dbReference type="AlphaFoldDB" id="A0A1A0MQV4"/>
<dbReference type="Pfam" id="PF00392">
    <property type="entry name" value="GntR"/>
    <property type="match status" value="1"/>
</dbReference>
<dbReference type="InterPro" id="IPR011663">
    <property type="entry name" value="UTRA"/>
</dbReference>
<dbReference type="InterPro" id="IPR036388">
    <property type="entry name" value="WH-like_DNA-bd_sf"/>
</dbReference>
<dbReference type="GO" id="GO:0003677">
    <property type="term" value="F:DNA binding"/>
    <property type="evidence" value="ECO:0007669"/>
    <property type="project" value="UniProtKB-KW"/>
</dbReference>
<dbReference type="EMBL" id="LZSF01000119">
    <property type="protein sequence ID" value="OBA87795.1"/>
    <property type="molecule type" value="Genomic_DNA"/>
</dbReference>
<dbReference type="GO" id="GO:0003700">
    <property type="term" value="F:DNA-binding transcription factor activity"/>
    <property type="evidence" value="ECO:0007669"/>
    <property type="project" value="InterPro"/>
</dbReference>
<dbReference type="InterPro" id="IPR050679">
    <property type="entry name" value="Bact_HTH_transcr_reg"/>
</dbReference>
<evidence type="ECO:0000256" key="2">
    <source>
        <dbReference type="ARBA" id="ARBA00023125"/>
    </source>
</evidence>
<dbReference type="InterPro" id="IPR036390">
    <property type="entry name" value="WH_DNA-bd_sf"/>
</dbReference>
<dbReference type="Gene3D" id="3.40.1410.10">
    <property type="entry name" value="Chorismate lyase-like"/>
    <property type="match status" value="1"/>
</dbReference>
<keyword evidence="2" id="KW-0238">DNA-binding</keyword>
<dbReference type="PANTHER" id="PTHR44846:SF17">
    <property type="entry name" value="GNTR-FAMILY TRANSCRIPTIONAL REGULATOR"/>
    <property type="match status" value="1"/>
</dbReference>
<dbReference type="SMART" id="SM00866">
    <property type="entry name" value="UTRA"/>
    <property type="match status" value="1"/>
</dbReference>
<gene>
    <name evidence="5" type="ORF">A5642_18715</name>
</gene>
<evidence type="ECO:0000313" key="5">
    <source>
        <dbReference type="EMBL" id="OBA87795.1"/>
    </source>
</evidence>